<dbReference type="AlphaFoldDB" id="A0A2S9Q9A9"/>
<feature type="domain" description="Acyltransferase MbtK/IucB-like conserved" evidence="2">
    <location>
        <begin position="194"/>
        <end position="241"/>
    </location>
</feature>
<dbReference type="InterPro" id="IPR016181">
    <property type="entry name" value="Acyl_CoA_acyltransferase"/>
</dbReference>
<dbReference type="GO" id="GO:0019290">
    <property type="term" value="P:siderophore biosynthetic process"/>
    <property type="evidence" value="ECO:0007669"/>
    <property type="project" value="InterPro"/>
</dbReference>
<dbReference type="Gene3D" id="3.40.630.30">
    <property type="match status" value="1"/>
</dbReference>
<dbReference type="SMART" id="SM01006">
    <property type="entry name" value="AlcB"/>
    <property type="match status" value="1"/>
</dbReference>
<accession>A0A2S9Q9A9</accession>
<dbReference type="PANTHER" id="PTHR31438">
    <property type="entry name" value="LYSINE N-ACYLTRANSFERASE C17G9.06C-RELATED"/>
    <property type="match status" value="1"/>
</dbReference>
<sequence>MTLQMKIDPTEIAVSPAPSRHWPLGLDGEAVIESLLQADGSLELVAQAGPVTIGRAGLRAPEGDGPGFLAIRQPDASHPGDVHIIAVLVEAAFQLFPAMSALHLPDVASRPGLLALSAQVVADQETGTSAVRIAREHFYQLPLLWHRPEGLRAFPEIRSAIGPQDRLPPLRPPQPTGTFYRRWIPELRTTLSMRAIDRRRDLKLFHGWMNQPRVAFFWELAQSEAELDRYLADQEADPHIFGVIGSLGDEPSGYFEFYWAKEDRLGPFYDAEDYDRGWHGLIGNSRHLGRARTGTWFRSVTHCLFLDEPRTRRVVGEPRASHQKMLSYCAQTAYDKVKEFDFPHKRAALVCCQRERFFREVTL</sequence>
<evidence type="ECO:0000256" key="1">
    <source>
        <dbReference type="ARBA" id="ARBA00004924"/>
    </source>
</evidence>
<dbReference type="Pfam" id="PF13523">
    <property type="entry name" value="Acetyltransf_8"/>
    <property type="match status" value="1"/>
</dbReference>
<comment type="pathway">
    <text evidence="1">Siderophore biosynthesis.</text>
</comment>
<proteinExistence type="predicted"/>
<dbReference type="SUPFAM" id="SSF55729">
    <property type="entry name" value="Acyl-CoA N-acyltransferases (Nat)"/>
    <property type="match status" value="1"/>
</dbReference>
<dbReference type="EMBL" id="PUEJ01000007">
    <property type="protein sequence ID" value="PRH85900.1"/>
    <property type="molecule type" value="Genomic_DNA"/>
</dbReference>
<dbReference type="GO" id="GO:0016410">
    <property type="term" value="F:N-acyltransferase activity"/>
    <property type="evidence" value="ECO:0007669"/>
    <property type="project" value="TreeGrafter"/>
</dbReference>
<gene>
    <name evidence="3" type="ORF">C5L14_20385</name>
</gene>
<evidence type="ECO:0000313" key="4">
    <source>
        <dbReference type="Proteomes" id="UP000237682"/>
    </source>
</evidence>
<keyword evidence="3" id="KW-0808">Transferase</keyword>
<dbReference type="Proteomes" id="UP000237682">
    <property type="component" value="Unassembled WGS sequence"/>
</dbReference>
<name>A0A2S9Q9A9_9HYPH</name>
<reference evidence="3 4" key="1">
    <citation type="submission" date="2018-02" db="EMBL/GenBank/DDBJ databases">
        <title>Whole genome sequencing of endophytic bacterium.</title>
        <authorList>
            <person name="Eedara R."/>
            <person name="Podile A.R."/>
        </authorList>
    </citation>
    <scope>NUCLEOTIDE SEQUENCE [LARGE SCALE GENOMIC DNA]</scope>
    <source>
        <strain evidence="3 4">RP1T</strain>
    </source>
</reference>
<dbReference type="RefSeq" id="WP_105863895.1">
    <property type="nucleotide sequence ID" value="NZ_PUEJ01000007.1"/>
</dbReference>
<protein>
    <submittedName>
        <fullName evidence="3">N-acetyltransferase</fullName>
    </submittedName>
</protein>
<dbReference type="OrthoDB" id="9087497at2"/>
<organism evidence="3 4">
    <name type="scientific">Labrys okinawensis</name>
    <dbReference type="NCBI Taxonomy" id="346911"/>
    <lineage>
        <taxon>Bacteria</taxon>
        <taxon>Pseudomonadati</taxon>
        <taxon>Pseudomonadota</taxon>
        <taxon>Alphaproteobacteria</taxon>
        <taxon>Hyphomicrobiales</taxon>
        <taxon>Xanthobacteraceae</taxon>
        <taxon>Labrys</taxon>
    </lineage>
</organism>
<dbReference type="PANTHER" id="PTHR31438:SF1">
    <property type="entry name" value="LYSINE N-ACYLTRANSFERASE C17G9.06C-RELATED"/>
    <property type="match status" value="1"/>
</dbReference>
<dbReference type="InterPro" id="IPR019432">
    <property type="entry name" value="Acyltransferase_MbtK/IucB-like"/>
</dbReference>
<keyword evidence="4" id="KW-1185">Reference proteome</keyword>
<evidence type="ECO:0000313" key="3">
    <source>
        <dbReference type="EMBL" id="PRH85900.1"/>
    </source>
</evidence>
<comment type="caution">
    <text evidence="3">The sequence shown here is derived from an EMBL/GenBank/DDBJ whole genome shotgun (WGS) entry which is preliminary data.</text>
</comment>
<evidence type="ECO:0000259" key="2">
    <source>
        <dbReference type="SMART" id="SM01006"/>
    </source>
</evidence>